<evidence type="ECO:0000256" key="1">
    <source>
        <dbReference type="ARBA" id="ARBA00010529"/>
    </source>
</evidence>
<dbReference type="SMART" id="SM00411">
    <property type="entry name" value="BHL"/>
    <property type="match status" value="1"/>
</dbReference>
<protein>
    <submittedName>
        <fullName evidence="5">DNA-binding protein</fullName>
    </submittedName>
</protein>
<dbReference type="EMBL" id="NUAN01000037">
    <property type="protein sequence ID" value="PEO00488.1"/>
    <property type="molecule type" value="Genomic_DNA"/>
</dbReference>
<dbReference type="PRINTS" id="PR01727">
    <property type="entry name" value="DNABINDINGHU"/>
</dbReference>
<dbReference type="GO" id="GO:0005829">
    <property type="term" value="C:cytosol"/>
    <property type="evidence" value="ECO:0007669"/>
    <property type="project" value="TreeGrafter"/>
</dbReference>
<dbReference type="GO" id="GO:0030261">
    <property type="term" value="P:chromosome condensation"/>
    <property type="evidence" value="ECO:0007669"/>
    <property type="project" value="UniProtKB-KW"/>
</dbReference>
<dbReference type="AlphaFoldDB" id="A0A9X6UDY0"/>
<dbReference type="GO" id="GO:0003677">
    <property type="term" value="F:DNA binding"/>
    <property type="evidence" value="ECO:0007669"/>
    <property type="project" value="UniProtKB-KW"/>
</dbReference>
<keyword evidence="3 5" id="KW-0238">DNA-binding</keyword>
<dbReference type="GO" id="GO:1990103">
    <property type="term" value="C:DnaA-HU complex"/>
    <property type="evidence" value="ECO:0007669"/>
    <property type="project" value="UniProtKB-ARBA"/>
</dbReference>
<dbReference type="InterPro" id="IPR000119">
    <property type="entry name" value="Hist_DNA-bd"/>
</dbReference>
<dbReference type="PROSITE" id="PS00045">
    <property type="entry name" value="HISTONE_LIKE"/>
    <property type="match status" value="1"/>
</dbReference>
<dbReference type="InterPro" id="IPR010992">
    <property type="entry name" value="IHF-like_DNA-bd_dom_sf"/>
</dbReference>
<proteinExistence type="inferred from homology"/>
<organism evidence="5 6">
    <name type="scientific">Bacillus cereus</name>
    <dbReference type="NCBI Taxonomy" id="1396"/>
    <lineage>
        <taxon>Bacteria</taxon>
        <taxon>Bacillati</taxon>
        <taxon>Bacillota</taxon>
        <taxon>Bacilli</taxon>
        <taxon>Bacillales</taxon>
        <taxon>Bacillaceae</taxon>
        <taxon>Bacillus</taxon>
        <taxon>Bacillus cereus group</taxon>
    </lineage>
</organism>
<name>A0A9X6UDY0_BACCE</name>
<dbReference type="GO" id="GO:0030527">
    <property type="term" value="F:structural constituent of chromatin"/>
    <property type="evidence" value="ECO:0007669"/>
    <property type="project" value="InterPro"/>
</dbReference>
<dbReference type="FunFam" id="4.10.520.10:FF:000001">
    <property type="entry name" value="DNA-binding protein HU"/>
    <property type="match status" value="1"/>
</dbReference>
<gene>
    <name evidence="5" type="ORF">CN553_06735</name>
</gene>
<dbReference type="CDD" id="cd13831">
    <property type="entry name" value="HU"/>
    <property type="match status" value="1"/>
</dbReference>
<evidence type="ECO:0000313" key="5">
    <source>
        <dbReference type="EMBL" id="PEO00488.1"/>
    </source>
</evidence>
<reference evidence="5 6" key="1">
    <citation type="submission" date="2017-09" db="EMBL/GenBank/DDBJ databases">
        <title>Large-scale bioinformatics analysis of Bacillus genomes uncovers conserved roles of natural products in bacterial physiology.</title>
        <authorList>
            <consortium name="Agbiome Team Llc"/>
            <person name="Bleich R.M."/>
            <person name="Kirk G.J."/>
            <person name="Santa Maria K.C."/>
            <person name="Allen S.E."/>
            <person name="Farag S."/>
            <person name="Shank E.A."/>
            <person name="Bowers A."/>
        </authorList>
    </citation>
    <scope>NUCLEOTIDE SEQUENCE [LARGE SCALE GENOMIC DNA]</scope>
    <source>
        <strain evidence="5 6">AFS027647</strain>
    </source>
</reference>
<evidence type="ECO:0000256" key="3">
    <source>
        <dbReference type="ARBA" id="ARBA00023125"/>
    </source>
</evidence>
<comment type="caution">
    <text evidence="5">The sequence shown here is derived from an EMBL/GenBank/DDBJ whole genome shotgun (WGS) entry which is preliminary data.</text>
</comment>
<dbReference type="PANTHER" id="PTHR33175">
    <property type="entry name" value="DNA-BINDING PROTEIN HU"/>
    <property type="match status" value="1"/>
</dbReference>
<dbReference type="GO" id="GO:0006270">
    <property type="term" value="P:DNA replication initiation"/>
    <property type="evidence" value="ECO:0007669"/>
    <property type="project" value="UniProtKB-ARBA"/>
</dbReference>
<dbReference type="Gene3D" id="4.10.520.10">
    <property type="entry name" value="IHF-like DNA-binding proteins"/>
    <property type="match status" value="1"/>
</dbReference>
<dbReference type="Pfam" id="PF00216">
    <property type="entry name" value="Bac_DNA_binding"/>
    <property type="match status" value="1"/>
</dbReference>
<keyword evidence="2" id="KW-0226">DNA condensation</keyword>
<comment type="similarity">
    <text evidence="1 4">Belongs to the bacterial histone-like protein family.</text>
</comment>
<dbReference type="GO" id="GO:0042802">
    <property type="term" value="F:identical protein binding"/>
    <property type="evidence" value="ECO:0007669"/>
    <property type="project" value="UniProtKB-ARBA"/>
</dbReference>
<sequence length="95" mass="10303">MNKTELVQKVAMESELTKQKASLAVDAVFQSIQNALQNGDNVQLIGFGTFEVRERAAREGRNPQTGESMTIPASKVPAFRAGKVLKEAVKAVKAE</sequence>
<accession>A0A9X6UDY0</accession>
<dbReference type="PANTHER" id="PTHR33175:SF3">
    <property type="entry name" value="DNA-BINDING PROTEIN HU-BETA"/>
    <property type="match status" value="1"/>
</dbReference>
<evidence type="ECO:0000313" key="6">
    <source>
        <dbReference type="Proteomes" id="UP000220691"/>
    </source>
</evidence>
<dbReference type="GO" id="GO:1990178">
    <property type="term" value="C:HU-DNA complex"/>
    <property type="evidence" value="ECO:0007669"/>
    <property type="project" value="UniProtKB-ARBA"/>
</dbReference>
<dbReference type="InterPro" id="IPR020816">
    <property type="entry name" value="Histone-like_DNA-bd_CS"/>
</dbReference>
<dbReference type="GO" id="GO:0010467">
    <property type="term" value="P:gene expression"/>
    <property type="evidence" value="ECO:0007669"/>
    <property type="project" value="UniProtKB-ARBA"/>
</dbReference>
<dbReference type="SUPFAM" id="SSF47729">
    <property type="entry name" value="IHF-like DNA-binding proteins"/>
    <property type="match status" value="1"/>
</dbReference>
<dbReference type="Proteomes" id="UP000220691">
    <property type="component" value="Unassembled WGS sequence"/>
</dbReference>
<dbReference type="RefSeq" id="WP_098126065.1">
    <property type="nucleotide sequence ID" value="NZ_NUAN01000037.1"/>
</dbReference>
<evidence type="ECO:0000256" key="2">
    <source>
        <dbReference type="ARBA" id="ARBA00023067"/>
    </source>
</evidence>
<evidence type="ECO:0000256" key="4">
    <source>
        <dbReference type="RuleBase" id="RU003939"/>
    </source>
</evidence>